<dbReference type="Proteomes" id="UP000324897">
    <property type="component" value="Unassembled WGS sequence"/>
</dbReference>
<evidence type="ECO:0000256" key="1">
    <source>
        <dbReference type="SAM" id="Coils"/>
    </source>
</evidence>
<feature type="compositionally biased region" description="Acidic residues" evidence="2">
    <location>
        <begin position="23"/>
        <end position="33"/>
    </location>
</feature>
<feature type="region of interest" description="Disordered" evidence="2">
    <location>
        <begin position="1"/>
        <end position="42"/>
    </location>
</feature>
<proteinExistence type="predicted"/>
<feature type="coiled-coil region" evidence="1">
    <location>
        <begin position="101"/>
        <end position="160"/>
    </location>
</feature>
<protein>
    <submittedName>
        <fullName evidence="3">Uncharacterized protein</fullName>
    </submittedName>
</protein>
<dbReference type="EMBL" id="RWGY01000176">
    <property type="protein sequence ID" value="TVU03464.1"/>
    <property type="molecule type" value="Genomic_DNA"/>
</dbReference>
<feature type="compositionally biased region" description="Polar residues" evidence="2">
    <location>
        <begin position="8"/>
        <end position="19"/>
    </location>
</feature>
<dbReference type="AlphaFoldDB" id="A0A5J9SWX4"/>
<gene>
    <name evidence="3" type="ORF">EJB05_51016</name>
</gene>
<feature type="non-terminal residue" evidence="3">
    <location>
        <position position="1"/>
    </location>
</feature>
<organism evidence="3 4">
    <name type="scientific">Eragrostis curvula</name>
    <name type="common">weeping love grass</name>
    <dbReference type="NCBI Taxonomy" id="38414"/>
    <lineage>
        <taxon>Eukaryota</taxon>
        <taxon>Viridiplantae</taxon>
        <taxon>Streptophyta</taxon>
        <taxon>Embryophyta</taxon>
        <taxon>Tracheophyta</taxon>
        <taxon>Spermatophyta</taxon>
        <taxon>Magnoliopsida</taxon>
        <taxon>Liliopsida</taxon>
        <taxon>Poales</taxon>
        <taxon>Poaceae</taxon>
        <taxon>PACMAD clade</taxon>
        <taxon>Chloridoideae</taxon>
        <taxon>Eragrostideae</taxon>
        <taxon>Eragrostidinae</taxon>
        <taxon>Eragrostis</taxon>
    </lineage>
</organism>
<keyword evidence="4" id="KW-1185">Reference proteome</keyword>
<sequence>MKRLQMELKSSSNLNIQEYNTKEEEEEEEEEEFARDPQEFASAPPMFHKTVTDDGLIYEHSSDQYLPMRHANYYNNSYQSNSQLCSISIAATLSIHLFSQVEDLQRQLEASNKEQEALIDVFSDERNRRDQEEDNLRKKLKDASSTIQDLLEQVNAARKGRKI</sequence>
<name>A0A5J9SWX4_9POAL</name>
<keyword evidence="1" id="KW-0175">Coiled coil</keyword>
<comment type="caution">
    <text evidence="3">The sequence shown here is derived from an EMBL/GenBank/DDBJ whole genome shotgun (WGS) entry which is preliminary data.</text>
</comment>
<evidence type="ECO:0000256" key="2">
    <source>
        <dbReference type="SAM" id="MobiDB-lite"/>
    </source>
</evidence>
<reference evidence="3 4" key="1">
    <citation type="journal article" date="2019" name="Sci. Rep.">
        <title>A high-quality genome of Eragrostis curvula grass provides insights into Poaceae evolution and supports new strategies to enhance forage quality.</title>
        <authorList>
            <person name="Carballo J."/>
            <person name="Santos B.A.C.M."/>
            <person name="Zappacosta D."/>
            <person name="Garbus I."/>
            <person name="Selva J.P."/>
            <person name="Gallo C.A."/>
            <person name="Diaz A."/>
            <person name="Albertini E."/>
            <person name="Caccamo M."/>
            <person name="Echenique V."/>
        </authorList>
    </citation>
    <scope>NUCLEOTIDE SEQUENCE [LARGE SCALE GENOMIC DNA]</scope>
    <source>
        <strain evidence="4">cv. Victoria</strain>
        <tissue evidence="3">Leaf</tissue>
    </source>
</reference>
<evidence type="ECO:0000313" key="4">
    <source>
        <dbReference type="Proteomes" id="UP000324897"/>
    </source>
</evidence>
<evidence type="ECO:0000313" key="3">
    <source>
        <dbReference type="EMBL" id="TVU03464.1"/>
    </source>
</evidence>
<dbReference type="OrthoDB" id="757982at2759"/>
<accession>A0A5J9SWX4</accession>
<dbReference type="Gramene" id="TVU03464">
    <property type="protein sequence ID" value="TVU03464"/>
    <property type="gene ID" value="EJB05_51016"/>
</dbReference>